<proteinExistence type="predicted"/>
<dbReference type="AlphaFoldDB" id="M8CEX0"/>
<accession>M8CEX0</accession>
<sequence>MEILARRPAPSILLAALLVFVLLVSSPYPLEARAIHGTREQPPARLDGLAARRSHLQITGVRKLLLVPVPPPPAPMPGPPIGPQPNSLSPPPRT</sequence>
<name>M8CEX0_AEGTA</name>
<reference evidence="1" key="1">
    <citation type="submission" date="2015-06" db="UniProtKB">
        <authorList>
            <consortium name="EnsemblPlants"/>
        </authorList>
    </citation>
    <scope>IDENTIFICATION</scope>
</reference>
<evidence type="ECO:0000313" key="1">
    <source>
        <dbReference type="EnsemblPlants" id="EMT32979"/>
    </source>
</evidence>
<protein>
    <submittedName>
        <fullName evidence="1">Uncharacterized protein</fullName>
    </submittedName>
</protein>
<dbReference type="EnsemblPlants" id="EMT32979">
    <property type="protein sequence ID" value="EMT32979"/>
    <property type="gene ID" value="F775_24922"/>
</dbReference>
<organism evidence="1">
    <name type="scientific">Aegilops tauschii</name>
    <name type="common">Tausch's goatgrass</name>
    <name type="synonym">Aegilops squarrosa</name>
    <dbReference type="NCBI Taxonomy" id="37682"/>
    <lineage>
        <taxon>Eukaryota</taxon>
        <taxon>Viridiplantae</taxon>
        <taxon>Streptophyta</taxon>
        <taxon>Embryophyta</taxon>
        <taxon>Tracheophyta</taxon>
        <taxon>Spermatophyta</taxon>
        <taxon>Magnoliopsida</taxon>
        <taxon>Liliopsida</taxon>
        <taxon>Poales</taxon>
        <taxon>Poaceae</taxon>
        <taxon>BOP clade</taxon>
        <taxon>Pooideae</taxon>
        <taxon>Triticodae</taxon>
        <taxon>Triticeae</taxon>
        <taxon>Triticinae</taxon>
        <taxon>Aegilops</taxon>
    </lineage>
</organism>